<feature type="signal peptide" evidence="5">
    <location>
        <begin position="1"/>
        <end position="23"/>
    </location>
</feature>
<dbReference type="PATRIC" id="fig|1653334.4.peg.1511"/>
<dbReference type="Gene3D" id="3.10.105.10">
    <property type="entry name" value="Dipeptide-binding Protein, Domain 3"/>
    <property type="match status" value="1"/>
</dbReference>
<dbReference type="GO" id="GO:0030288">
    <property type="term" value="C:outer membrane-bounded periplasmic space"/>
    <property type="evidence" value="ECO:0007669"/>
    <property type="project" value="UniProtKB-ARBA"/>
</dbReference>
<dbReference type="InterPro" id="IPR000914">
    <property type="entry name" value="SBP_5_dom"/>
</dbReference>
<evidence type="ECO:0000256" key="3">
    <source>
        <dbReference type="ARBA" id="ARBA00022448"/>
    </source>
</evidence>
<dbReference type="PIRSF" id="PIRSF002741">
    <property type="entry name" value="MppA"/>
    <property type="match status" value="1"/>
</dbReference>
<dbReference type="InterPro" id="IPR039424">
    <property type="entry name" value="SBP_5"/>
</dbReference>
<evidence type="ECO:0000256" key="4">
    <source>
        <dbReference type="ARBA" id="ARBA00022729"/>
    </source>
</evidence>
<protein>
    <submittedName>
        <fullName evidence="7">Peptide/nickel transport system substrate-binding protein</fullName>
    </submittedName>
</protein>
<keyword evidence="10" id="KW-1185">Reference proteome</keyword>
<dbReference type="EMBL" id="LJSX01000004">
    <property type="protein sequence ID" value="KPQ11990.1"/>
    <property type="molecule type" value="Genomic_DNA"/>
</dbReference>
<sequence>MKNTGKLLASVAVAAMMSFSAHAQDNTFRYATTGDILGLDPHMHNHGTTNTVKGMVYGALVHRKYDLTLEPDLAESWETIDDVTWEFKLREDVTFHDGTPFTADDVLYSFRRITQEGSEMSGFLSNVETIEKVDDHTIRVITKGPDPILLQNLSLFFVVNEDFMEANDAFDVVVGGGSTNFANLNANGTGPYEIVEWSQDNRLVMEINEDFWGYDELETNVERAEFLPIGNDSTRVAAILSGEIDMMYPVPLQDVPRLEQDENIEVLQGPELRTIFLGMDQQRDELLDMPGSGENPFKDLRVRQAFAHAIDLDAIQRVVMRGASTPTGSMIAPGIVGFDEEIAEPYAYDPERSMELLAEAGYPDGFPVTLDCPNDRYVNDEAICSAIIPMLRRIGIDADLNAQTLSLHFNKMGAAEDYNTSFYMLGWTPGTYDAHNAFQNLINEGAVWNSGRYSNERVDELSAQIAVTVDEDERNELIREAMQIHKDEVGHLPLHQQALAWAVRTDRVEHIEQRPHNDVDLRYVRLRD</sequence>
<dbReference type="PANTHER" id="PTHR30290">
    <property type="entry name" value="PERIPLASMIC BINDING COMPONENT OF ABC TRANSPORTER"/>
    <property type="match status" value="1"/>
</dbReference>
<evidence type="ECO:0000259" key="6">
    <source>
        <dbReference type="Pfam" id="PF00496"/>
    </source>
</evidence>
<evidence type="ECO:0000256" key="2">
    <source>
        <dbReference type="ARBA" id="ARBA00005695"/>
    </source>
</evidence>
<comment type="similarity">
    <text evidence="2">Belongs to the bacterial solute-binding protein 5 family.</text>
</comment>
<evidence type="ECO:0000313" key="8">
    <source>
        <dbReference type="EMBL" id="SCC81515.1"/>
    </source>
</evidence>
<dbReference type="GO" id="GO:0043190">
    <property type="term" value="C:ATP-binding cassette (ABC) transporter complex"/>
    <property type="evidence" value="ECO:0007669"/>
    <property type="project" value="InterPro"/>
</dbReference>
<evidence type="ECO:0000313" key="7">
    <source>
        <dbReference type="EMBL" id="KPQ11990.1"/>
    </source>
</evidence>
<evidence type="ECO:0000256" key="5">
    <source>
        <dbReference type="SAM" id="SignalP"/>
    </source>
</evidence>
<dbReference type="InterPro" id="IPR030678">
    <property type="entry name" value="Peptide/Ni-bd"/>
</dbReference>
<reference evidence="7 9" key="1">
    <citation type="submission" date="2015-09" db="EMBL/GenBank/DDBJ databases">
        <title>Identification and resolution of microdiversity through metagenomic sequencing of parallel consortia.</title>
        <authorList>
            <person name="Nelson W.C."/>
            <person name="Romine M.F."/>
            <person name="Lindemann S.R."/>
        </authorList>
    </citation>
    <scope>NUCLEOTIDE SEQUENCE [LARGE SCALE GENOMIC DNA]</scope>
    <source>
        <strain evidence="7">HL-109</strain>
    </source>
</reference>
<comment type="caution">
    <text evidence="7">The sequence shown here is derived from an EMBL/GenBank/DDBJ whole genome shotgun (WGS) entry which is preliminary data.</text>
</comment>
<dbReference type="SUPFAM" id="SSF53850">
    <property type="entry name" value="Periplasmic binding protein-like II"/>
    <property type="match status" value="1"/>
</dbReference>
<organism evidence="7 9">
    <name type="scientific">Saliniramus fredricksonii</name>
    <dbReference type="NCBI Taxonomy" id="1653334"/>
    <lineage>
        <taxon>Bacteria</taxon>
        <taxon>Pseudomonadati</taxon>
        <taxon>Pseudomonadota</taxon>
        <taxon>Alphaproteobacteria</taxon>
        <taxon>Hyphomicrobiales</taxon>
        <taxon>Salinarimonadaceae</taxon>
        <taxon>Saliniramus</taxon>
    </lineage>
</organism>
<feature type="domain" description="Solute-binding protein family 5" evidence="6">
    <location>
        <begin position="69"/>
        <end position="443"/>
    </location>
</feature>
<gene>
    <name evidence="8" type="ORF">GA0071312_2459</name>
    <name evidence="7" type="ORF">HLUCCO17_04120</name>
</gene>
<dbReference type="OrthoDB" id="8144963at2"/>
<reference evidence="8 10" key="2">
    <citation type="submission" date="2016-08" db="EMBL/GenBank/DDBJ databases">
        <authorList>
            <person name="Varghese N."/>
            <person name="Submissions Spin"/>
        </authorList>
    </citation>
    <scope>NUCLEOTIDE SEQUENCE [LARGE SCALE GENOMIC DNA]</scope>
    <source>
        <strain evidence="8 10">HL-109</strain>
    </source>
</reference>
<dbReference type="GO" id="GO:1904680">
    <property type="term" value="F:peptide transmembrane transporter activity"/>
    <property type="evidence" value="ECO:0007669"/>
    <property type="project" value="TreeGrafter"/>
</dbReference>
<dbReference type="GO" id="GO:0015833">
    <property type="term" value="P:peptide transport"/>
    <property type="evidence" value="ECO:0007669"/>
    <property type="project" value="TreeGrafter"/>
</dbReference>
<dbReference type="STRING" id="1653334.GA0071312_2459"/>
<keyword evidence="4 5" id="KW-0732">Signal</keyword>
<proteinExistence type="inferred from homology"/>
<feature type="chain" id="PRO_5006147617" evidence="5">
    <location>
        <begin position="24"/>
        <end position="528"/>
    </location>
</feature>
<dbReference type="CDD" id="cd08498">
    <property type="entry name" value="PBP2_NikA_DppA_OppA_like_2"/>
    <property type="match status" value="1"/>
</dbReference>
<dbReference type="EMBL" id="FMBM01000002">
    <property type="protein sequence ID" value="SCC81515.1"/>
    <property type="molecule type" value="Genomic_DNA"/>
</dbReference>
<evidence type="ECO:0000256" key="1">
    <source>
        <dbReference type="ARBA" id="ARBA00004418"/>
    </source>
</evidence>
<dbReference type="AlphaFoldDB" id="A0A0P8A3G6"/>
<evidence type="ECO:0000313" key="10">
    <source>
        <dbReference type="Proteomes" id="UP000182800"/>
    </source>
</evidence>
<dbReference type="Gene3D" id="3.40.190.10">
    <property type="entry name" value="Periplasmic binding protein-like II"/>
    <property type="match status" value="1"/>
</dbReference>
<comment type="subcellular location">
    <subcellularLocation>
        <location evidence="1">Periplasm</location>
    </subcellularLocation>
</comment>
<keyword evidence="3" id="KW-0813">Transport</keyword>
<dbReference type="Gene3D" id="3.90.76.10">
    <property type="entry name" value="Dipeptide-binding Protein, Domain 1"/>
    <property type="match status" value="1"/>
</dbReference>
<name>A0A0P8A3G6_9HYPH</name>
<dbReference type="Proteomes" id="UP000050497">
    <property type="component" value="Unassembled WGS sequence"/>
</dbReference>
<dbReference type="Proteomes" id="UP000182800">
    <property type="component" value="Unassembled WGS sequence"/>
</dbReference>
<accession>A0A0P8A3G6</accession>
<evidence type="ECO:0000313" key="9">
    <source>
        <dbReference type="Proteomes" id="UP000050497"/>
    </source>
</evidence>
<dbReference type="Pfam" id="PF00496">
    <property type="entry name" value="SBP_bac_5"/>
    <property type="match status" value="1"/>
</dbReference>
<dbReference type="PANTHER" id="PTHR30290:SF9">
    <property type="entry name" value="OLIGOPEPTIDE-BINDING PROTEIN APPA"/>
    <property type="match status" value="1"/>
</dbReference>